<dbReference type="InterPro" id="IPR021070">
    <property type="entry name" value="Killing_trait_RebB"/>
</dbReference>
<dbReference type="Proteomes" id="UP001330434">
    <property type="component" value="Plasmid pBealeia1"/>
</dbReference>
<dbReference type="RefSeq" id="WP_331256856.1">
    <property type="nucleotide sequence ID" value="NZ_CP133271.1"/>
</dbReference>
<gene>
    <name evidence="1" type="ORF">Bealeia1_01949</name>
</gene>
<dbReference type="Pfam" id="PF11747">
    <property type="entry name" value="RebB"/>
    <property type="match status" value="1"/>
</dbReference>
<protein>
    <submittedName>
        <fullName evidence="1">RebB family R body protein</fullName>
    </submittedName>
</protein>
<accession>A0ABZ2C6E9</accession>
<keyword evidence="2" id="KW-1185">Reference proteome</keyword>
<evidence type="ECO:0000313" key="2">
    <source>
        <dbReference type="Proteomes" id="UP001330434"/>
    </source>
</evidence>
<dbReference type="EMBL" id="CP133271">
    <property type="protein sequence ID" value="WVX67732.1"/>
    <property type="molecule type" value="Genomic_DNA"/>
</dbReference>
<organism evidence="1 2">
    <name type="scientific">Candidatus Bealeia paramacronuclearis</name>
    <dbReference type="NCBI Taxonomy" id="1921001"/>
    <lineage>
        <taxon>Bacteria</taxon>
        <taxon>Pseudomonadati</taxon>
        <taxon>Pseudomonadota</taxon>
        <taxon>Alphaproteobacteria</taxon>
        <taxon>Holosporales</taxon>
        <taxon>Holosporaceae</taxon>
        <taxon>Candidatus Bealeia</taxon>
    </lineage>
</organism>
<keyword evidence="1" id="KW-0614">Plasmid</keyword>
<proteinExistence type="predicted"/>
<name>A0ABZ2C6E9_9PROT</name>
<evidence type="ECO:0000313" key="1">
    <source>
        <dbReference type="EMBL" id="WVX67732.1"/>
    </source>
</evidence>
<sequence>MADPIGINSQITDAVTQTNVKVLAESPAMAMSMVYQTLAQSLSTSMQNATFAQQQMNQIGAAIATVGSTKIMDLINK</sequence>
<reference evidence="1 2" key="1">
    <citation type="journal article" date="2024" name="Environ. Microbiol.">
        <title>Novel evolutionary insights on the interactions of the Holosporales (Alphaproteobacteria) with eukaryotic hosts from comparative genomics.</title>
        <authorList>
            <person name="Giovannini M."/>
            <person name="Petroni G."/>
            <person name="Castelli M."/>
        </authorList>
    </citation>
    <scope>NUCLEOTIDE SEQUENCE [LARGE SCALE GENOMIC DNA]</scope>
    <source>
        <strain evidence="1 2">US_Bl 15I1</strain>
    </source>
</reference>
<geneLocation type="plasmid" evidence="1 2">
    <name>pBealeia1</name>
</geneLocation>